<evidence type="ECO:0000256" key="1">
    <source>
        <dbReference type="SAM" id="Phobius"/>
    </source>
</evidence>
<keyword evidence="1" id="KW-0812">Transmembrane</keyword>
<gene>
    <name evidence="3" type="ORF">ACJIZ3_008199</name>
</gene>
<keyword evidence="4" id="KW-1185">Reference proteome</keyword>
<dbReference type="AlphaFoldDB" id="A0ABD3TB27"/>
<evidence type="ECO:0000313" key="3">
    <source>
        <dbReference type="EMBL" id="KAL3833463.1"/>
    </source>
</evidence>
<dbReference type="PANTHER" id="PTHR33698:SF1">
    <property type="entry name" value="NUCLEAR TRANSPORT FACTOR 2 (NTF2) FAMILY PROTEIN"/>
    <property type="match status" value="1"/>
</dbReference>
<evidence type="ECO:0000313" key="4">
    <source>
        <dbReference type="Proteomes" id="UP001634393"/>
    </source>
</evidence>
<dbReference type="Proteomes" id="UP001634393">
    <property type="component" value="Unassembled WGS sequence"/>
</dbReference>
<feature type="domain" description="SnoaL-like" evidence="2">
    <location>
        <begin position="82"/>
        <end position="174"/>
    </location>
</feature>
<keyword evidence="1" id="KW-0472">Membrane</keyword>
<dbReference type="InterPro" id="IPR032710">
    <property type="entry name" value="NTF2-like_dom_sf"/>
</dbReference>
<sequence>MDFAMGFNGSVLGQSIWSKTTFKHSLCTVPVNRPRHHQQPQIKTLPQFIYKKRLLERKLFAAPSSDFNFDISPLSPTHTIMQFYYAINEKNLKQLGTLIAEDCFFEDYSFPKPFQGKKETLRFLEQLTSSMGQNMQFNVEHICEGNDSTAGVNWHLDWNKIQVPFTRGCSFYSLSTKGDKLVIKKAQVHIESPIKLGALALTIFKMVNSLFDAFPAATEWFLKSPHVIFQLVLKTYRISVQPIITPFFAWYIKLLNYVACLLSFSLKIIYYIAKFLNM</sequence>
<keyword evidence="1" id="KW-1133">Transmembrane helix</keyword>
<protein>
    <recommendedName>
        <fullName evidence="2">SnoaL-like domain-containing protein</fullName>
    </recommendedName>
</protein>
<feature type="transmembrane region" description="Helical" evidence="1">
    <location>
        <begin position="248"/>
        <end position="273"/>
    </location>
</feature>
<reference evidence="3 4" key="1">
    <citation type="submission" date="2024-12" db="EMBL/GenBank/DDBJ databases">
        <title>The unique morphological basis and parallel evolutionary history of personate flowers in Penstemon.</title>
        <authorList>
            <person name="Depatie T.H."/>
            <person name="Wessinger C.A."/>
        </authorList>
    </citation>
    <scope>NUCLEOTIDE SEQUENCE [LARGE SCALE GENOMIC DNA]</scope>
    <source>
        <strain evidence="3">WTNN_2</strain>
        <tissue evidence="3">Leaf</tissue>
    </source>
</reference>
<comment type="caution">
    <text evidence="3">The sequence shown here is derived from an EMBL/GenBank/DDBJ whole genome shotgun (WGS) entry which is preliminary data.</text>
</comment>
<dbReference type="SUPFAM" id="SSF54427">
    <property type="entry name" value="NTF2-like"/>
    <property type="match status" value="1"/>
</dbReference>
<name>A0ABD3TB27_9LAMI</name>
<dbReference type="Gene3D" id="3.10.450.50">
    <property type="match status" value="1"/>
</dbReference>
<accession>A0ABD3TB27</accession>
<proteinExistence type="predicted"/>
<dbReference type="PANTHER" id="PTHR33698">
    <property type="entry name" value="NUCLEAR TRANSPORT FACTOR 2 (NTF2)-LIKE PROTEIN"/>
    <property type="match status" value="1"/>
</dbReference>
<dbReference type="Pfam" id="PF12680">
    <property type="entry name" value="SnoaL_2"/>
    <property type="match status" value="1"/>
</dbReference>
<dbReference type="EMBL" id="JBJXBP010000004">
    <property type="protein sequence ID" value="KAL3833463.1"/>
    <property type="molecule type" value="Genomic_DNA"/>
</dbReference>
<evidence type="ECO:0000259" key="2">
    <source>
        <dbReference type="Pfam" id="PF12680"/>
    </source>
</evidence>
<organism evidence="3 4">
    <name type="scientific">Penstemon smallii</name>
    <dbReference type="NCBI Taxonomy" id="265156"/>
    <lineage>
        <taxon>Eukaryota</taxon>
        <taxon>Viridiplantae</taxon>
        <taxon>Streptophyta</taxon>
        <taxon>Embryophyta</taxon>
        <taxon>Tracheophyta</taxon>
        <taxon>Spermatophyta</taxon>
        <taxon>Magnoliopsida</taxon>
        <taxon>eudicotyledons</taxon>
        <taxon>Gunneridae</taxon>
        <taxon>Pentapetalae</taxon>
        <taxon>asterids</taxon>
        <taxon>lamiids</taxon>
        <taxon>Lamiales</taxon>
        <taxon>Plantaginaceae</taxon>
        <taxon>Cheloneae</taxon>
        <taxon>Penstemon</taxon>
    </lineage>
</organism>
<dbReference type="InterPro" id="IPR037401">
    <property type="entry name" value="SnoaL-like"/>
</dbReference>